<comment type="caution">
    <text evidence="2">The sequence shown here is derived from an EMBL/GenBank/DDBJ whole genome shotgun (WGS) entry which is preliminary data.</text>
</comment>
<evidence type="ECO:0000313" key="2">
    <source>
        <dbReference type="EMBL" id="OLL21936.1"/>
    </source>
</evidence>
<gene>
    <name evidence="2" type="ORF">NEOLI_005388</name>
</gene>
<proteinExistence type="predicted"/>
<feature type="non-terminal residue" evidence="2">
    <location>
        <position position="125"/>
    </location>
</feature>
<dbReference type="AlphaFoldDB" id="A0A1U7LH03"/>
<dbReference type="PANTHER" id="PTHR33254">
    <property type="entry name" value="4-HYDROXY-4-METHYL-2-OXOGLUTARATE ALDOLASE 3-RELATED"/>
    <property type="match status" value="1"/>
</dbReference>
<keyword evidence="1" id="KW-0460">Magnesium</keyword>
<dbReference type="OMA" id="KIEGHWI"/>
<comment type="cofactor">
    <cofactor evidence="1">
        <name>Mg(2+)</name>
        <dbReference type="ChEBI" id="CHEBI:18420"/>
    </cofactor>
</comment>
<reference evidence="2 3" key="1">
    <citation type="submission" date="2016-04" db="EMBL/GenBank/DDBJ databases">
        <title>Evolutionary innovation and constraint leading to complex multicellularity in the Ascomycota.</title>
        <authorList>
            <person name="Cisse O."/>
            <person name="Nguyen A."/>
            <person name="Hewitt D.A."/>
            <person name="Jedd G."/>
            <person name="Stajich J.E."/>
        </authorList>
    </citation>
    <scope>NUCLEOTIDE SEQUENCE [LARGE SCALE GENOMIC DNA]</scope>
    <source>
        <strain evidence="2 3">DAH-3</strain>
    </source>
</reference>
<feature type="binding site" evidence="1">
    <location>
        <position position="115"/>
    </location>
    <ligand>
        <name>Mg(2+)</name>
        <dbReference type="ChEBI" id="CHEBI:18420"/>
    </ligand>
</feature>
<keyword evidence="1" id="KW-0479">Metal-binding</keyword>
<dbReference type="Pfam" id="PF03737">
    <property type="entry name" value="RraA-like"/>
    <property type="match status" value="1"/>
</dbReference>
<evidence type="ECO:0000313" key="3">
    <source>
        <dbReference type="Proteomes" id="UP000186594"/>
    </source>
</evidence>
<dbReference type="InterPro" id="IPR005493">
    <property type="entry name" value="RraA/RraA-like"/>
</dbReference>
<dbReference type="PANTHER" id="PTHR33254:SF4">
    <property type="entry name" value="4-HYDROXY-4-METHYL-2-OXOGLUTARATE ALDOLASE 3-RELATED"/>
    <property type="match status" value="1"/>
</dbReference>
<keyword evidence="3" id="KW-1185">Reference proteome</keyword>
<dbReference type="GO" id="GO:0008948">
    <property type="term" value="F:oxaloacetate decarboxylase activity"/>
    <property type="evidence" value="ECO:0007669"/>
    <property type="project" value="TreeGrafter"/>
</dbReference>
<dbReference type="EMBL" id="LXFE01004120">
    <property type="protein sequence ID" value="OLL21936.1"/>
    <property type="molecule type" value="Genomic_DNA"/>
</dbReference>
<feature type="binding site" evidence="1">
    <location>
        <begin position="92"/>
        <end position="95"/>
    </location>
    <ligand>
        <name>substrate</name>
    </ligand>
</feature>
<sequence length="125" mass="14096">MFRMRLSKWDIETQVFQQINRKFNADVRGLLPRITPGHNKCTKIHGPAFTVKSVPIDDTTSPKIEGHWIDKVRPGSVIVISQPEPHFVAMVGGILAARAKYLGAKGIIIDGYFRDVEEIENMEIP</sequence>
<name>A0A1U7LH03_NEOID</name>
<dbReference type="GO" id="GO:0046872">
    <property type="term" value="F:metal ion binding"/>
    <property type="evidence" value="ECO:0007669"/>
    <property type="project" value="UniProtKB-KW"/>
</dbReference>
<dbReference type="OrthoDB" id="1476984at2759"/>
<dbReference type="SUPFAM" id="SSF89562">
    <property type="entry name" value="RraA-like"/>
    <property type="match status" value="1"/>
</dbReference>
<organism evidence="2 3">
    <name type="scientific">Neolecta irregularis (strain DAH-3)</name>
    <dbReference type="NCBI Taxonomy" id="1198029"/>
    <lineage>
        <taxon>Eukaryota</taxon>
        <taxon>Fungi</taxon>
        <taxon>Dikarya</taxon>
        <taxon>Ascomycota</taxon>
        <taxon>Taphrinomycotina</taxon>
        <taxon>Neolectales</taxon>
        <taxon>Neolectaceae</taxon>
        <taxon>Neolecta</taxon>
    </lineage>
</organism>
<dbReference type="STRING" id="1198029.A0A1U7LH03"/>
<dbReference type="GO" id="GO:0047443">
    <property type="term" value="F:4-hydroxy-4-methyl-2-oxoglutarate aldolase activity"/>
    <property type="evidence" value="ECO:0007669"/>
    <property type="project" value="TreeGrafter"/>
</dbReference>
<dbReference type="InterPro" id="IPR036704">
    <property type="entry name" value="RraA/RraA-like_sf"/>
</dbReference>
<feature type="binding site" evidence="1">
    <location>
        <position position="114"/>
    </location>
    <ligand>
        <name>substrate</name>
    </ligand>
</feature>
<evidence type="ECO:0000256" key="1">
    <source>
        <dbReference type="PIRSR" id="PIRSR605493-1"/>
    </source>
</evidence>
<dbReference type="CDD" id="cd16841">
    <property type="entry name" value="RraA_family"/>
    <property type="match status" value="1"/>
</dbReference>
<dbReference type="Gene3D" id="3.50.30.40">
    <property type="entry name" value="Ribonuclease E inhibitor RraA/RraA-like"/>
    <property type="match status" value="1"/>
</dbReference>
<dbReference type="Proteomes" id="UP000186594">
    <property type="component" value="Unassembled WGS sequence"/>
</dbReference>
<protein>
    <submittedName>
        <fullName evidence="2">4-hydroxy-4-methyl-2-oxoglutarate aldolase</fullName>
    </submittedName>
</protein>
<accession>A0A1U7LH03</accession>